<dbReference type="EMBL" id="LDAU01000128">
    <property type="protein sequence ID" value="KRX03688.1"/>
    <property type="molecule type" value="Genomic_DNA"/>
</dbReference>
<accession>A0A0V0QNN8</accession>
<gene>
    <name evidence="1" type="ORF">PPERSA_10372</name>
</gene>
<proteinExistence type="predicted"/>
<reference evidence="1 2" key="1">
    <citation type="journal article" date="2015" name="Sci. Rep.">
        <title>Genome of the facultative scuticociliatosis pathogen Pseudocohnilembus persalinus provides insight into its virulence through horizontal gene transfer.</title>
        <authorList>
            <person name="Xiong J."/>
            <person name="Wang G."/>
            <person name="Cheng J."/>
            <person name="Tian M."/>
            <person name="Pan X."/>
            <person name="Warren A."/>
            <person name="Jiang C."/>
            <person name="Yuan D."/>
            <person name="Miao W."/>
        </authorList>
    </citation>
    <scope>NUCLEOTIDE SEQUENCE [LARGE SCALE GENOMIC DNA]</scope>
    <source>
        <strain evidence="1">36N120E</strain>
    </source>
</reference>
<organism evidence="1 2">
    <name type="scientific">Pseudocohnilembus persalinus</name>
    <name type="common">Ciliate</name>
    <dbReference type="NCBI Taxonomy" id="266149"/>
    <lineage>
        <taxon>Eukaryota</taxon>
        <taxon>Sar</taxon>
        <taxon>Alveolata</taxon>
        <taxon>Ciliophora</taxon>
        <taxon>Intramacronucleata</taxon>
        <taxon>Oligohymenophorea</taxon>
        <taxon>Scuticociliatia</taxon>
        <taxon>Philasterida</taxon>
        <taxon>Pseudocohnilembidae</taxon>
        <taxon>Pseudocohnilembus</taxon>
    </lineage>
</organism>
<dbReference type="Proteomes" id="UP000054937">
    <property type="component" value="Unassembled WGS sequence"/>
</dbReference>
<dbReference type="AlphaFoldDB" id="A0A0V0QNN8"/>
<evidence type="ECO:0000313" key="1">
    <source>
        <dbReference type="EMBL" id="KRX03688.1"/>
    </source>
</evidence>
<comment type="caution">
    <text evidence="1">The sequence shown here is derived from an EMBL/GenBank/DDBJ whole genome shotgun (WGS) entry which is preliminary data.</text>
</comment>
<sequence length="159" mass="19014">MQKDLFLYTVAEKFDLIENNKQTQCIIFYDDVQFLEENDNSSNSQNRNELLTQLSYLEEKKNVKILMSLSTTENNQFDLEQVLVDCNFYRQYKNMPQFNAKDAKKLLIDNIEEQFLQVIRGQFDHILDEFIELLPKVPNQIIQQAKQFKNTNKLVWTFN</sequence>
<evidence type="ECO:0000313" key="2">
    <source>
        <dbReference type="Proteomes" id="UP000054937"/>
    </source>
</evidence>
<keyword evidence="2" id="KW-1185">Reference proteome</keyword>
<dbReference type="InParanoid" id="A0A0V0QNN8"/>
<protein>
    <submittedName>
        <fullName evidence="1">Uncharacterized protein</fullName>
    </submittedName>
</protein>
<name>A0A0V0QNN8_PSEPJ</name>